<dbReference type="InterPro" id="IPR011701">
    <property type="entry name" value="MFS"/>
</dbReference>
<keyword evidence="6" id="KW-0769">Symport</keyword>
<keyword evidence="5 11" id="KW-0812">Transmembrane</keyword>
<dbReference type="Proteomes" id="UP000608063">
    <property type="component" value="Unassembled WGS sequence"/>
</dbReference>
<feature type="transmembrane region" description="Helical" evidence="11">
    <location>
        <begin position="314"/>
        <end position="332"/>
    </location>
</feature>
<feature type="transmembrane region" description="Helical" evidence="11">
    <location>
        <begin position="161"/>
        <end position="184"/>
    </location>
</feature>
<reference evidence="13" key="1">
    <citation type="submission" date="2019-11" db="EMBL/GenBank/DDBJ databases">
        <title>Spread of Macrolides and rifampicin resistant Rhodococcus equi in clinical isolates in the USA.</title>
        <authorList>
            <person name="Alvarez-Narvaez S."/>
            <person name="Huber L."/>
            <person name="Cohen N.D."/>
            <person name="Slovis N."/>
            <person name="Greiter M."/>
            <person name="Giguere S."/>
            <person name="Hart K."/>
        </authorList>
    </citation>
    <scope>NUCLEOTIDE SEQUENCE</scope>
    <source>
        <strain evidence="13">Lh_17</strain>
    </source>
</reference>
<dbReference type="EMBL" id="WVBC01000030">
    <property type="protein sequence ID" value="NKT79621.1"/>
    <property type="molecule type" value="Genomic_DNA"/>
</dbReference>
<dbReference type="SUPFAM" id="SSF103473">
    <property type="entry name" value="MFS general substrate transporter"/>
    <property type="match status" value="1"/>
</dbReference>
<evidence type="ECO:0000313" key="14">
    <source>
        <dbReference type="EMBL" id="NKT79621.1"/>
    </source>
</evidence>
<name>A0A9Q4ZY69_RHOHA</name>
<proteinExistence type="inferred from homology"/>
<gene>
    <name evidence="13" type="ORF">GS441_25170</name>
    <name evidence="14" type="ORF">GS882_16055</name>
    <name evidence="15" type="ORF">GS947_16415</name>
</gene>
<evidence type="ECO:0000256" key="5">
    <source>
        <dbReference type="ARBA" id="ARBA00022692"/>
    </source>
</evidence>
<reference evidence="14" key="2">
    <citation type="journal article" date="2020" name="Environ. Microbiol.">
        <title>The novel and transferable erm(51) gene confers Macrolides, Lincosamides, and Streptogramins B (MLSB) resistance to clonal Rhodococcus equi in the environment.</title>
        <authorList>
            <person name="Huber L."/>
            <person name="Giguere S."/>
            <person name="Slovis N.M."/>
            <person name="Alvarez-Narvaez S."/>
            <person name="Hart K.A."/>
            <person name="Greiter M."/>
            <person name="Morris E.R.A."/>
            <person name="Cohen N.D."/>
        </authorList>
    </citation>
    <scope>NUCLEOTIDE SEQUENCE</scope>
    <source>
        <strain evidence="14">Lh_116_1</strain>
        <strain evidence="15">Lh_16_1</strain>
    </source>
</reference>
<evidence type="ECO:0000256" key="9">
    <source>
        <dbReference type="ARBA" id="ARBA00037295"/>
    </source>
</evidence>
<keyword evidence="8 11" id="KW-0472">Membrane</keyword>
<dbReference type="EMBL" id="WVDC01000007">
    <property type="protein sequence ID" value="NKW43144.1"/>
    <property type="molecule type" value="Genomic_DNA"/>
</dbReference>
<dbReference type="InterPro" id="IPR005829">
    <property type="entry name" value="Sugar_transporter_CS"/>
</dbReference>
<feature type="transmembrane region" description="Helical" evidence="11">
    <location>
        <begin position="196"/>
        <end position="215"/>
    </location>
</feature>
<feature type="transmembrane region" description="Helical" evidence="11">
    <location>
        <begin position="60"/>
        <end position="84"/>
    </location>
</feature>
<dbReference type="GO" id="GO:0005886">
    <property type="term" value="C:plasma membrane"/>
    <property type="evidence" value="ECO:0007669"/>
    <property type="project" value="UniProtKB-SubCell"/>
</dbReference>
<sequence length="435" mass="46846">MCMESKIAEVAHVPAVERPYRQIAAAVVGNLIEWYDWYIYSLLAVYFAEQYFPSDSEGSLVPLLAALGVFAVGFFMRPLGSLFLGRLGDRYGRKKALQTTVSLMGVGSLLIGLSPTYEQIGLLAPVILIVARLLQGLSTGGEYGSASAFLVESAPQNRRGFFSSFFYLGATAGNVAAVGSVALLSGILDQAAMESWGWRVPFLIGAAASLCAIWIRRSSVETLATSEAPSGRGAKAGMFDFVRQHPRQTLQVVGMQLGPSVAFYTWVVFLPTYAQITVGFDRAESIRIGLISLIFFWAVVPLCGWASDKIGRKPFLYASSLAFTVGTVPLLGMLSNSFWSLLLVQCAGMAALACFASIASAVQAELFPARIRVLGIGFPYALTVAIFGGTGPYIATWLIDSGRTSLFGWYIAALSAITFLTFVSMPETARRPLED</sequence>
<feature type="transmembrane region" description="Helical" evidence="11">
    <location>
        <begin position="373"/>
        <end position="395"/>
    </location>
</feature>
<comment type="function">
    <text evidence="9">May be a proton symporter involved in the uptake of osmolytes such as proline and glycine betaine.</text>
</comment>
<evidence type="ECO:0000256" key="4">
    <source>
        <dbReference type="ARBA" id="ARBA00022475"/>
    </source>
</evidence>
<dbReference type="GO" id="GO:0015293">
    <property type="term" value="F:symporter activity"/>
    <property type="evidence" value="ECO:0007669"/>
    <property type="project" value="UniProtKB-KW"/>
</dbReference>
<comment type="subcellular location">
    <subcellularLocation>
        <location evidence="1">Cell membrane</location>
        <topology evidence="1">Multi-pass membrane protein</topology>
    </subcellularLocation>
</comment>
<evidence type="ECO:0000256" key="2">
    <source>
        <dbReference type="ARBA" id="ARBA00008240"/>
    </source>
</evidence>
<feature type="transmembrane region" description="Helical" evidence="11">
    <location>
        <begin position="338"/>
        <end position="361"/>
    </location>
</feature>
<comment type="caution">
    <text evidence="13">The sequence shown here is derived from an EMBL/GenBank/DDBJ whole genome shotgun (WGS) entry which is preliminary data.</text>
</comment>
<dbReference type="AlphaFoldDB" id="A0A9Q4ZY69"/>
<dbReference type="Pfam" id="PF00083">
    <property type="entry name" value="Sugar_tr"/>
    <property type="match status" value="1"/>
</dbReference>
<evidence type="ECO:0000313" key="15">
    <source>
        <dbReference type="EMBL" id="NKW43144.1"/>
    </source>
</evidence>
<dbReference type="PANTHER" id="PTHR43528">
    <property type="entry name" value="ALPHA-KETOGLUTARATE PERMEASE"/>
    <property type="match status" value="1"/>
</dbReference>
<evidence type="ECO:0000313" key="13">
    <source>
        <dbReference type="EMBL" id="MBM4568582.1"/>
    </source>
</evidence>
<dbReference type="Gene3D" id="1.20.1250.20">
    <property type="entry name" value="MFS general substrate transporter like domains"/>
    <property type="match status" value="2"/>
</dbReference>
<keyword evidence="7 11" id="KW-1133">Transmembrane helix</keyword>
<keyword evidence="4" id="KW-1003">Cell membrane</keyword>
<evidence type="ECO:0000259" key="12">
    <source>
        <dbReference type="PROSITE" id="PS50850"/>
    </source>
</evidence>
<feature type="domain" description="Major facilitator superfamily (MFS) profile" evidence="12">
    <location>
        <begin position="22"/>
        <end position="430"/>
    </location>
</feature>
<dbReference type="PROSITE" id="PS50850">
    <property type="entry name" value="MFS"/>
    <property type="match status" value="1"/>
</dbReference>
<evidence type="ECO:0000256" key="6">
    <source>
        <dbReference type="ARBA" id="ARBA00022847"/>
    </source>
</evidence>
<comment type="similarity">
    <text evidence="2">Belongs to the major facilitator superfamily. Metabolite:H+ Symporter (MHS) family (TC 2.A.1.6) family.</text>
</comment>
<evidence type="ECO:0000256" key="7">
    <source>
        <dbReference type="ARBA" id="ARBA00022989"/>
    </source>
</evidence>
<dbReference type="PROSITE" id="PS00217">
    <property type="entry name" value="SUGAR_TRANSPORT_2"/>
    <property type="match status" value="1"/>
</dbReference>
<dbReference type="EMBL" id="WUXR01000021">
    <property type="protein sequence ID" value="MBM4568582.1"/>
    <property type="molecule type" value="Genomic_DNA"/>
</dbReference>
<dbReference type="InterPro" id="IPR020846">
    <property type="entry name" value="MFS_dom"/>
</dbReference>
<evidence type="ECO:0000256" key="11">
    <source>
        <dbReference type="SAM" id="Phobius"/>
    </source>
</evidence>
<organism evidence="13 16">
    <name type="scientific">Rhodococcus hoagii</name>
    <name type="common">Corynebacterium equii</name>
    <dbReference type="NCBI Taxonomy" id="43767"/>
    <lineage>
        <taxon>Bacteria</taxon>
        <taxon>Bacillati</taxon>
        <taxon>Actinomycetota</taxon>
        <taxon>Actinomycetes</taxon>
        <taxon>Mycobacteriales</taxon>
        <taxon>Nocardiaceae</taxon>
        <taxon>Prescottella</taxon>
    </lineage>
</organism>
<dbReference type="Pfam" id="PF07690">
    <property type="entry name" value="MFS_1"/>
    <property type="match status" value="1"/>
</dbReference>
<evidence type="ECO:0000256" key="1">
    <source>
        <dbReference type="ARBA" id="ARBA00004651"/>
    </source>
</evidence>
<protein>
    <recommendedName>
        <fullName evidence="10">Putative proline/betaine transporter</fullName>
    </recommendedName>
</protein>
<evidence type="ECO:0000256" key="8">
    <source>
        <dbReference type="ARBA" id="ARBA00023136"/>
    </source>
</evidence>
<dbReference type="PANTHER" id="PTHR43528:SF1">
    <property type="entry name" value="ALPHA-KETOGLUTARATE PERMEASE"/>
    <property type="match status" value="1"/>
</dbReference>
<accession>A0A9Q4ZY69</accession>
<dbReference type="InterPro" id="IPR036259">
    <property type="entry name" value="MFS_trans_sf"/>
</dbReference>
<dbReference type="InterPro" id="IPR051084">
    <property type="entry name" value="H+-coupled_symporters"/>
</dbReference>
<dbReference type="FunFam" id="1.20.1250.20:FF:000001">
    <property type="entry name" value="Dicarboxylate MFS transporter"/>
    <property type="match status" value="1"/>
</dbReference>
<feature type="transmembrane region" description="Helical" evidence="11">
    <location>
        <begin position="286"/>
        <end position="307"/>
    </location>
</feature>
<dbReference type="Proteomes" id="UP000603463">
    <property type="component" value="Unassembled WGS sequence"/>
</dbReference>
<dbReference type="InterPro" id="IPR005828">
    <property type="entry name" value="MFS_sugar_transport-like"/>
</dbReference>
<feature type="transmembrane region" description="Helical" evidence="11">
    <location>
        <begin position="23"/>
        <end position="48"/>
    </location>
</feature>
<evidence type="ECO:0000256" key="10">
    <source>
        <dbReference type="ARBA" id="ARBA00039918"/>
    </source>
</evidence>
<evidence type="ECO:0000256" key="3">
    <source>
        <dbReference type="ARBA" id="ARBA00022448"/>
    </source>
</evidence>
<dbReference type="Proteomes" id="UP000808906">
    <property type="component" value="Unassembled WGS sequence"/>
</dbReference>
<keyword evidence="3" id="KW-0813">Transport</keyword>
<feature type="transmembrane region" description="Helical" evidence="11">
    <location>
        <begin position="252"/>
        <end position="274"/>
    </location>
</feature>
<feature type="transmembrane region" description="Helical" evidence="11">
    <location>
        <begin position="407"/>
        <end position="425"/>
    </location>
</feature>
<evidence type="ECO:0000313" key="16">
    <source>
        <dbReference type="Proteomes" id="UP000808906"/>
    </source>
</evidence>